<name>A0A1H4A3A5_9BACT</name>
<feature type="domain" description="Cyclic nucleotide-binding" evidence="1">
    <location>
        <begin position="15"/>
        <end position="69"/>
    </location>
</feature>
<protein>
    <submittedName>
        <fullName evidence="2">cAMP-binding domain of CRP or a regulatory subunit of cAMP-dependent protein kinases</fullName>
    </submittedName>
</protein>
<keyword evidence="3" id="KW-1185">Reference proteome</keyword>
<dbReference type="InterPro" id="IPR014710">
    <property type="entry name" value="RmlC-like_jellyroll"/>
</dbReference>
<proteinExistence type="predicted"/>
<gene>
    <name evidence="2" type="ORF">SAMN05660909_01423</name>
</gene>
<keyword evidence="2" id="KW-0808">Transferase</keyword>
<evidence type="ECO:0000313" key="3">
    <source>
        <dbReference type="Proteomes" id="UP000199656"/>
    </source>
</evidence>
<dbReference type="OrthoDB" id="1092431at2"/>
<dbReference type="InterPro" id="IPR018490">
    <property type="entry name" value="cNMP-bd_dom_sf"/>
</dbReference>
<organism evidence="2 3">
    <name type="scientific">Chitinophaga terrae</name>
    <name type="common">ex Kim and Jung 2007</name>
    <dbReference type="NCBI Taxonomy" id="408074"/>
    <lineage>
        <taxon>Bacteria</taxon>
        <taxon>Pseudomonadati</taxon>
        <taxon>Bacteroidota</taxon>
        <taxon>Chitinophagia</taxon>
        <taxon>Chitinophagales</taxon>
        <taxon>Chitinophagaceae</taxon>
        <taxon>Chitinophaga</taxon>
    </lineage>
</organism>
<keyword evidence="2" id="KW-0418">Kinase</keyword>
<dbReference type="Pfam" id="PF00027">
    <property type="entry name" value="cNMP_binding"/>
    <property type="match status" value="1"/>
</dbReference>
<dbReference type="EMBL" id="FNRL01000005">
    <property type="protein sequence ID" value="SEA29974.1"/>
    <property type="molecule type" value="Genomic_DNA"/>
</dbReference>
<evidence type="ECO:0000313" key="2">
    <source>
        <dbReference type="EMBL" id="SEA29974.1"/>
    </source>
</evidence>
<dbReference type="PROSITE" id="PS50042">
    <property type="entry name" value="CNMP_BINDING_3"/>
    <property type="match status" value="1"/>
</dbReference>
<dbReference type="Gene3D" id="2.60.120.10">
    <property type="entry name" value="Jelly Rolls"/>
    <property type="match status" value="1"/>
</dbReference>
<sequence>MDHMLRRQIEKIVPLTDSEFDHVLSFFVKKKYRKHQFVIQQGDPVNYEYFVVSGLLKSYILDESGKMYIMQFAMEDWWFSDYTAYLNGAVANSFADCLEDSELLGITKENKDKLCREMHKIEHFFRVKSNYGYVALQRRIFSLLCNDTQKKYNELFELYPSLFQRVPKALLAAYIGVSRETLSRLSISSGRKTQED</sequence>
<dbReference type="SUPFAM" id="SSF51206">
    <property type="entry name" value="cAMP-binding domain-like"/>
    <property type="match status" value="1"/>
</dbReference>
<dbReference type="GO" id="GO:0016301">
    <property type="term" value="F:kinase activity"/>
    <property type="evidence" value="ECO:0007669"/>
    <property type="project" value="UniProtKB-KW"/>
</dbReference>
<accession>A0A1H4A3A5</accession>
<evidence type="ECO:0000259" key="1">
    <source>
        <dbReference type="PROSITE" id="PS50042"/>
    </source>
</evidence>
<dbReference type="STRING" id="408074.SAMN05660909_01423"/>
<dbReference type="Proteomes" id="UP000199656">
    <property type="component" value="Unassembled WGS sequence"/>
</dbReference>
<dbReference type="InterPro" id="IPR000595">
    <property type="entry name" value="cNMP-bd_dom"/>
</dbReference>
<dbReference type="AlphaFoldDB" id="A0A1H4A3A5"/>
<dbReference type="RefSeq" id="WP_089760092.1">
    <property type="nucleotide sequence ID" value="NZ_BKAT01000013.1"/>
</dbReference>
<dbReference type="CDD" id="cd00038">
    <property type="entry name" value="CAP_ED"/>
    <property type="match status" value="1"/>
</dbReference>
<reference evidence="3" key="1">
    <citation type="submission" date="2016-10" db="EMBL/GenBank/DDBJ databases">
        <authorList>
            <person name="Varghese N."/>
            <person name="Submissions S."/>
        </authorList>
    </citation>
    <scope>NUCLEOTIDE SEQUENCE [LARGE SCALE GENOMIC DNA]</scope>
    <source>
        <strain evidence="3">DSM 23920</strain>
    </source>
</reference>